<evidence type="ECO:0000313" key="8">
    <source>
        <dbReference type="EMBL" id="GHF81435.1"/>
    </source>
</evidence>
<gene>
    <name evidence="8" type="primary">arnB</name>
    <name evidence="8" type="ORF">GCM10017667_06460</name>
</gene>
<dbReference type="GeneID" id="95663632"/>
<evidence type="ECO:0000256" key="1">
    <source>
        <dbReference type="ARBA" id="ARBA00001933"/>
    </source>
</evidence>
<dbReference type="Gene3D" id="3.90.1150.10">
    <property type="entry name" value="Aspartate Aminotransferase, domain 1"/>
    <property type="match status" value="1"/>
</dbReference>
<dbReference type="PANTHER" id="PTHR30244">
    <property type="entry name" value="TRANSAMINASE"/>
    <property type="match status" value="1"/>
</dbReference>
<dbReference type="GO" id="GO:0008483">
    <property type="term" value="F:transaminase activity"/>
    <property type="evidence" value="ECO:0007669"/>
    <property type="project" value="UniProtKB-KW"/>
</dbReference>
<dbReference type="Gene3D" id="3.40.640.10">
    <property type="entry name" value="Type I PLP-dependent aspartate aminotransferase-like (Major domain)"/>
    <property type="match status" value="1"/>
</dbReference>
<dbReference type="EMBL" id="BNBE01000001">
    <property type="protein sequence ID" value="GHF81435.1"/>
    <property type="molecule type" value="Genomic_DNA"/>
</dbReference>
<dbReference type="GO" id="GO:0000271">
    <property type="term" value="P:polysaccharide biosynthetic process"/>
    <property type="evidence" value="ECO:0007669"/>
    <property type="project" value="TreeGrafter"/>
</dbReference>
<evidence type="ECO:0000256" key="6">
    <source>
        <dbReference type="PIRSR" id="PIRSR000390-1"/>
    </source>
</evidence>
<organism evidence="8 9">
    <name type="scientific">Streptomyces filamentosus</name>
    <name type="common">Streptomyces roseosporus</name>
    <dbReference type="NCBI Taxonomy" id="67294"/>
    <lineage>
        <taxon>Bacteria</taxon>
        <taxon>Bacillati</taxon>
        <taxon>Actinomycetota</taxon>
        <taxon>Actinomycetes</taxon>
        <taxon>Kitasatosporales</taxon>
        <taxon>Streptomycetaceae</taxon>
        <taxon>Streptomyces</taxon>
    </lineage>
</organism>
<dbReference type="PIRSF" id="PIRSF000390">
    <property type="entry name" value="PLP_StrS"/>
    <property type="match status" value="1"/>
</dbReference>
<evidence type="ECO:0000256" key="2">
    <source>
        <dbReference type="ARBA" id="ARBA00022576"/>
    </source>
</evidence>
<dbReference type="RefSeq" id="WP_150235991.1">
    <property type="nucleotide sequence ID" value="NZ_BNBE01000001.1"/>
</dbReference>
<dbReference type="SUPFAM" id="SSF53383">
    <property type="entry name" value="PLP-dependent transferases"/>
    <property type="match status" value="1"/>
</dbReference>
<dbReference type="InterPro" id="IPR015424">
    <property type="entry name" value="PyrdxlP-dep_Trfase"/>
</dbReference>
<keyword evidence="3" id="KW-0808">Transferase</keyword>
<accession>A0A919EHQ0</accession>
<dbReference type="PANTHER" id="PTHR30244:SF34">
    <property type="entry name" value="DTDP-4-AMINO-4,6-DIDEOXYGALACTOSE TRANSAMINASE"/>
    <property type="match status" value="1"/>
</dbReference>
<keyword evidence="9" id="KW-1185">Reference proteome</keyword>
<sequence>MDSAPSAVVPLGSHARPTRGSILGDDELAVIEELLRSGSPLSGGVWRERFEEAFRAHLGVAHALSVTSGTTALRLAIHLLDLRPGDEVIATPQTYLATVQPLLDYGVRVRFCDVEPDSLNIDASRIEELITDRTRAVLMVHYGGRAADMPRIMALAERYGLTVVEDAAHAIGGSLNGRPLGSFGHFGIFSFHSSKNITTLGEGGMLVVRDDEAAARATALRDNSVDAVYVPSRHTFAETHRPPAGAMFPAGSYTADCLMLRGTGINGTLAEPAAAVGYVQLGKLPALQARRRELARQYTERLARIPGVHVPPVPEGVDHPYHLYTAFVDPELIDRDALLNAMDAAGSQLSLRYFPLHLMPEWRAHGHREGECPVAERRWFREMINIPCQPGIDDDQAAQLMDQLERTISRSWRRGRTPLGRTA</sequence>
<dbReference type="GO" id="GO:0030170">
    <property type="term" value="F:pyridoxal phosphate binding"/>
    <property type="evidence" value="ECO:0007669"/>
    <property type="project" value="TreeGrafter"/>
</dbReference>
<dbReference type="InterPro" id="IPR015422">
    <property type="entry name" value="PyrdxlP-dep_Trfase_small"/>
</dbReference>
<dbReference type="InterPro" id="IPR015421">
    <property type="entry name" value="PyrdxlP-dep_Trfase_major"/>
</dbReference>
<comment type="caution">
    <text evidence="8">The sequence shown here is derived from an EMBL/GenBank/DDBJ whole genome shotgun (WGS) entry which is preliminary data.</text>
</comment>
<dbReference type="Proteomes" id="UP000632849">
    <property type="component" value="Unassembled WGS sequence"/>
</dbReference>
<evidence type="ECO:0000256" key="3">
    <source>
        <dbReference type="ARBA" id="ARBA00022679"/>
    </source>
</evidence>
<evidence type="ECO:0000256" key="4">
    <source>
        <dbReference type="ARBA" id="ARBA00022898"/>
    </source>
</evidence>
<proteinExistence type="inferred from homology"/>
<comment type="cofactor">
    <cofactor evidence="1">
        <name>pyridoxal 5'-phosphate</name>
        <dbReference type="ChEBI" id="CHEBI:597326"/>
    </cofactor>
</comment>
<evidence type="ECO:0000256" key="5">
    <source>
        <dbReference type="ARBA" id="ARBA00038398"/>
    </source>
</evidence>
<name>A0A919EHQ0_STRFL</name>
<dbReference type="AlphaFoldDB" id="A0A919EHQ0"/>
<comment type="similarity">
    <text evidence="5">Belongs to the DegT/DnrJ/EryC1 family. L-glutamine:2-deoxy-scyllo-inosose/scyllo-inosose aminotransferase subfamily.</text>
</comment>
<feature type="modified residue" description="N6-(pyridoxal phosphate)lysine" evidence="7">
    <location>
        <position position="195"/>
    </location>
</feature>
<dbReference type="InterPro" id="IPR000653">
    <property type="entry name" value="DegT/StrS_aminotransferase"/>
</dbReference>
<evidence type="ECO:0000313" key="9">
    <source>
        <dbReference type="Proteomes" id="UP000632849"/>
    </source>
</evidence>
<protein>
    <submittedName>
        <fullName evidence="8">UDP-4-amino-4-deoxy-L-arabinose--oxoglutarate aminotransferase</fullName>
    </submittedName>
</protein>
<dbReference type="Pfam" id="PF01041">
    <property type="entry name" value="DegT_DnrJ_EryC1"/>
    <property type="match status" value="1"/>
</dbReference>
<feature type="active site" description="Proton acceptor" evidence="6">
    <location>
        <position position="195"/>
    </location>
</feature>
<keyword evidence="4 7" id="KW-0663">Pyridoxal phosphate</keyword>
<reference evidence="8" key="1">
    <citation type="journal article" date="2014" name="Int. J. Syst. Evol. Microbiol.">
        <title>Complete genome sequence of Corynebacterium casei LMG S-19264T (=DSM 44701T), isolated from a smear-ripened cheese.</title>
        <authorList>
            <consortium name="US DOE Joint Genome Institute (JGI-PGF)"/>
            <person name="Walter F."/>
            <person name="Albersmeier A."/>
            <person name="Kalinowski J."/>
            <person name="Ruckert C."/>
        </authorList>
    </citation>
    <scope>NUCLEOTIDE SEQUENCE</scope>
    <source>
        <strain evidence="8">JCM 4122</strain>
    </source>
</reference>
<keyword evidence="2 8" id="KW-0032">Aminotransferase</keyword>
<evidence type="ECO:0000256" key="7">
    <source>
        <dbReference type="PIRSR" id="PIRSR000390-2"/>
    </source>
</evidence>
<reference evidence="8" key="2">
    <citation type="submission" date="2020-09" db="EMBL/GenBank/DDBJ databases">
        <authorList>
            <person name="Sun Q."/>
            <person name="Ohkuma M."/>
        </authorList>
    </citation>
    <scope>NUCLEOTIDE SEQUENCE</scope>
    <source>
        <strain evidence="8">JCM 4122</strain>
    </source>
</reference>
<dbReference type="CDD" id="cd00616">
    <property type="entry name" value="AHBA_syn"/>
    <property type="match status" value="1"/>
</dbReference>